<dbReference type="EMBL" id="QRYQ01000003">
    <property type="protein sequence ID" value="RGU93244.1"/>
    <property type="molecule type" value="Genomic_DNA"/>
</dbReference>
<dbReference type="Proteomes" id="UP000265489">
    <property type="component" value="Unassembled WGS sequence"/>
</dbReference>
<organism evidence="1 2">
    <name type="scientific">Holdemanella biformis</name>
    <dbReference type="NCBI Taxonomy" id="1735"/>
    <lineage>
        <taxon>Bacteria</taxon>
        <taxon>Bacillati</taxon>
        <taxon>Bacillota</taxon>
        <taxon>Erysipelotrichia</taxon>
        <taxon>Erysipelotrichales</taxon>
        <taxon>Erysipelotrichaceae</taxon>
        <taxon>Holdemanella</taxon>
    </lineage>
</organism>
<reference evidence="1 2" key="1">
    <citation type="submission" date="2018-08" db="EMBL/GenBank/DDBJ databases">
        <title>A genome reference for cultivated species of the human gut microbiota.</title>
        <authorList>
            <person name="Zou Y."/>
            <person name="Xue W."/>
            <person name="Luo G."/>
        </authorList>
    </citation>
    <scope>NUCLEOTIDE SEQUENCE [LARGE SCALE GENOMIC DNA]</scope>
    <source>
        <strain evidence="1 2">AF15-20</strain>
    </source>
</reference>
<evidence type="ECO:0008006" key="3">
    <source>
        <dbReference type="Google" id="ProtNLM"/>
    </source>
</evidence>
<name>A0A395W8R7_9FIRM</name>
<evidence type="ECO:0000313" key="1">
    <source>
        <dbReference type="EMBL" id="RGU93244.1"/>
    </source>
</evidence>
<accession>A0A395W8R7</accession>
<evidence type="ECO:0000313" key="2">
    <source>
        <dbReference type="Proteomes" id="UP000265489"/>
    </source>
</evidence>
<gene>
    <name evidence="1" type="ORF">DWW32_02635</name>
</gene>
<dbReference type="AlphaFoldDB" id="A0A395W8R7"/>
<protein>
    <recommendedName>
        <fullName evidence="3">Restriction alleviation protein, Lar family</fullName>
    </recommendedName>
</protein>
<proteinExistence type="predicted"/>
<sequence length="71" mass="8368">MTRIRLKRCPHCHSIARLRINWDNKKINGCYGQYVSCTLCSARTQTEINEELAINDWNHCKLNNCIQLTLF</sequence>
<comment type="caution">
    <text evidence="1">The sequence shown here is derived from an EMBL/GenBank/DDBJ whole genome shotgun (WGS) entry which is preliminary data.</text>
</comment>